<dbReference type="Pfam" id="PF00472">
    <property type="entry name" value="RF-1"/>
    <property type="match status" value="1"/>
</dbReference>
<name>A0ABS7DI67_9GAMM</name>
<evidence type="ECO:0000313" key="8">
    <source>
        <dbReference type="EMBL" id="MBW7570978.1"/>
    </source>
</evidence>
<comment type="caution">
    <text evidence="8">The sequence shown here is derived from an EMBL/GenBank/DDBJ whole genome shotgun (WGS) entry which is preliminary data.</text>
</comment>
<dbReference type="SUPFAM" id="SSF75620">
    <property type="entry name" value="Release factor"/>
    <property type="match status" value="1"/>
</dbReference>
<dbReference type="NCBIfam" id="NF001859">
    <property type="entry name" value="PRK00591.1"/>
    <property type="match status" value="1"/>
</dbReference>
<comment type="similarity">
    <text evidence="2 5">Belongs to the prokaryotic/mitochondrial release factor family.</text>
</comment>
<dbReference type="HAMAP" id="MF_00093">
    <property type="entry name" value="Rel_fac_1"/>
    <property type="match status" value="1"/>
</dbReference>
<dbReference type="Gene3D" id="6.10.140.1950">
    <property type="match status" value="1"/>
</dbReference>
<comment type="subcellular location">
    <subcellularLocation>
        <location evidence="5">Cytoplasm</location>
    </subcellularLocation>
</comment>
<comment type="PTM">
    <text evidence="5">Methylated by PrmC. Methylation increases the termination efficiency of RF1.</text>
</comment>
<evidence type="ECO:0000256" key="6">
    <source>
        <dbReference type="NCBIfam" id="TIGR00019"/>
    </source>
</evidence>
<dbReference type="PANTHER" id="PTHR43804:SF7">
    <property type="entry name" value="LD18447P"/>
    <property type="match status" value="1"/>
</dbReference>
<evidence type="ECO:0000256" key="3">
    <source>
        <dbReference type="ARBA" id="ARBA00022481"/>
    </source>
</evidence>
<dbReference type="EMBL" id="JAGFNY010000040">
    <property type="protein sequence ID" value="MBW7570978.1"/>
    <property type="molecule type" value="Genomic_DNA"/>
</dbReference>
<dbReference type="NCBIfam" id="TIGR00019">
    <property type="entry name" value="prfA"/>
    <property type="match status" value="1"/>
</dbReference>
<keyword evidence="5" id="KW-0963">Cytoplasm</keyword>
<comment type="function">
    <text evidence="1 5">Peptide chain release factor 1 directs the termination of translation in response to the peptide chain termination codons UAG and UAA.</text>
</comment>
<dbReference type="RefSeq" id="WP_219938202.1">
    <property type="nucleotide sequence ID" value="NZ_JAGFNY010000040.1"/>
</dbReference>
<accession>A0ABS7DI67</accession>
<sequence>MQESILRKLEALVERHQEVEQLLSQPDVIADQEKFRELNREYSQLQITVTSFKDYTRASDDLAEMEQMLKSDDPDMVEMAQEEIEPTREKLKTLEHELQLLLLPHDKRDDCNCFLEIRAGTGGDEAALFAGELFRMYTHYVDSKGWSMEIVSQAEGEMGGYKEIIAKLSGEGAYGYMKFESGGHRVQRVPVTETQGRVHTSACTVMVLPEIPPAEAPVINPADLRVDTFRASGAGGQHINKTDSAIRVTHIPTGIVVECQDERSQHQNRARAMEVLYSRLAQIEEDKRNAQATELRHSILSSGDRSDRIRTYNFPQSRITDHRINLTVYRLDEVLSGSLDLILKPVIEEFKAEQLASMASQGAL</sequence>
<evidence type="ECO:0000256" key="1">
    <source>
        <dbReference type="ARBA" id="ARBA00002986"/>
    </source>
</evidence>
<dbReference type="Pfam" id="PF03462">
    <property type="entry name" value="PCRF"/>
    <property type="match status" value="1"/>
</dbReference>
<evidence type="ECO:0000256" key="5">
    <source>
        <dbReference type="HAMAP-Rule" id="MF_00093"/>
    </source>
</evidence>
<evidence type="ECO:0000256" key="2">
    <source>
        <dbReference type="ARBA" id="ARBA00010835"/>
    </source>
</evidence>
<protein>
    <recommendedName>
        <fullName evidence="5 6">Peptide chain release factor 1</fullName>
        <shortName evidence="5">RF-1</shortName>
    </recommendedName>
</protein>
<evidence type="ECO:0000256" key="4">
    <source>
        <dbReference type="ARBA" id="ARBA00022917"/>
    </source>
</evidence>
<organism evidence="8 9">
    <name type="scientific">Succinivibrio faecicola</name>
    <dbReference type="NCBI Taxonomy" id="2820300"/>
    <lineage>
        <taxon>Bacteria</taxon>
        <taxon>Pseudomonadati</taxon>
        <taxon>Pseudomonadota</taxon>
        <taxon>Gammaproteobacteria</taxon>
        <taxon>Aeromonadales</taxon>
        <taxon>Succinivibrionaceae</taxon>
        <taxon>Succinivibrio</taxon>
    </lineage>
</organism>
<dbReference type="PROSITE" id="PS00745">
    <property type="entry name" value="RF_PROK_I"/>
    <property type="match status" value="1"/>
</dbReference>
<dbReference type="Gene3D" id="3.30.160.20">
    <property type="match status" value="1"/>
</dbReference>
<dbReference type="SMART" id="SM00937">
    <property type="entry name" value="PCRF"/>
    <property type="match status" value="1"/>
</dbReference>
<dbReference type="Proteomes" id="UP000731465">
    <property type="component" value="Unassembled WGS sequence"/>
</dbReference>
<evidence type="ECO:0000313" key="9">
    <source>
        <dbReference type="Proteomes" id="UP000731465"/>
    </source>
</evidence>
<dbReference type="PANTHER" id="PTHR43804">
    <property type="entry name" value="LD18447P"/>
    <property type="match status" value="1"/>
</dbReference>
<reference evidence="8 9" key="1">
    <citation type="submission" date="2021-03" db="EMBL/GenBank/DDBJ databases">
        <title>Succinivibrio sp. nov. isolated from feces of cow.</title>
        <authorList>
            <person name="Choi J.-Y."/>
        </authorList>
    </citation>
    <scope>NUCLEOTIDE SEQUENCE [LARGE SCALE GENOMIC DNA]</scope>
    <source>
        <strain evidence="8 9">AGMB01872</strain>
    </source>
</reference>
<proteinExistence type="inferred from homology"/>
<dbReference type="InterPro" id="IPR004373">
    <property type="entry name" value="RF-1"/>
</dbReference>
<dbReference type="Gene3D" id="3.30.70.1660">
    <property type="match status" value="1"/>
</dbReference>
<dbReference type="InterPro" id="IPR005139">
    <property type="entry name" value="PCRF"/>
</dbReference>
<keyword evidence="3 5" id="KW-0488">Methylation</keyword>
<feature type="modified residue" description="N5-methylglutamine" evidence="5">
    <location>
        <position position="237"/>
    </location>
</feature>
<keyword evidence="9" id="KW-1185">Reference proteome</keyword>
<dbReference type="InterPro" id="IPR050057">
    <property type="entry name" value="Prokaryotic/Mito_RF"/>
</dbReference>
<gene>
    <name evidence="5 8" type="primary">prfA</name>
    <name evidence="8" type="ORF">J5V48_08735</name>
</gene>
<evidence type="ECO:0000259" key="7">
    <source>
        <dbReference type="PROSITE" id="PS00745"/>
    </source>
</evidence>
<feature type="domain" description="Prokaryotic-type class I peptide chain release factors" evidence="7">
    <location>
        <begin position="230"/>
        <end position="246"/>
    </location>
</feature>
<dbReference type="InterPro" id="IPR045853">
    <property type="entry name" value="Pep_chain_release_fac_I_sf"/>
</dbReference>
<keyword evidence="4 5" id="KW-0648">Protein biosynthesis</keyword>
<dbReference type="InterPro" id="IPR000352">
    <property type="entry name" value="Pep_chain_release_fac_I"/>
</dbReference>